<dbReference type="GO" id="GO:0003713">
    <property type="term" value="F:transcription coactivator activity"/>
    <property type="evidence" value="ECO:0007669"/>
    <property type="project" value="TreeGrafter"/>
</dbReference>
<dbReference type="Pfam" id="PF18296">
    <property type="entry name" value="MID_MedPIWI"/>
    <property type="match status" value="1"/>
</dbReference>
<feature type="region of interest" description="Disordered" evidence="10">
    <location>
        <begin position="618"/>
        <end position="662"/>
    </location>
</feature>
<dbReference type="GO" id="GO:0045944">
    <property type="term" value="P:positive regulation of transcription by RNA polymerase II"/>
    <property type="evidence" value="ECO:0007669"/>
    <property type="project" value="TreeGrafter"/>
</dbReference>
<evidence type="ECO:0000259" key="13">
    <source>
        <dbReference type="Pfam" id="PF18296"/>
    </source>
</evidence>
<feature type="compositionally biased region" description="Polar residues" evidence="10">
    <location>
        <begin position="421"/>
        <end position="440"/>
    </location>
</feature>
<evidence type="ECO:0000313" key="14">
    <source>
        <dbReference type="EMBL" id="KAJ4762668.1"/>
    </source>
</evidence>
<accession>A0AAV8D8T2</accession>
<keyword evidence="8 9" id="KW-0539">Nucleus</keyword>
<evidence type="ECO:0000259" key="11">
    <source>
        <dbReference type="Pfam" id="PF06333"/>
    </source>
</evidence>
<protein>
    <recommendedName>
        <fullName evidence="3 9">Mediator of RNA polymerase II transcription subunit 13</fullName>
    </recommendedName>
</protein>
<dbReference type="InterPro" id="IPR021643">
    <property type="entry name" value="Mediator_Med13_N"/>
</dbReference>
<keyword evidence="7 9" id="KW-0804">Transcription</keyword>
<feature type="compositionally biased region" description="Polar residues" evidence="10">
    <location>
        <begin position="978"/>
        <end position="999"/>
    </location>
</feature>
<evidence type="ECO:0000256" key="8">
    <source>
        <dbReference type="ARBA" id="ARBA00023242"/>
    </source>
</evidence>
<feature type="compositionally biased region" description="Low complexity" evidence="10">
    <location>
        <begin position="1594"/>
        <end position="1618"/>
    </location>
</feature>
<feature type="region of interest" description="Disordered" evidence="10">
    <location>
        <begin position="977"/>
        <end position="1037"/>
    </location>
</feature>
<dbReference type="PANTHER" id="PTHR48249">
    <property type="entry name" value="MEDIATOR OF RNA POLYMERASE II TRANSCRIPTION SUBUNIT 13"/>
    <property type="match status" value="1"/>
</dbReference>
<dbReference type="Pfam" id="PF11597">
    <property type="entry name" value="Med13_N"/>
    <property type="match status" value="1"/>
</dbReference>
<dbReference type="EMBL" id="JAMFTS010000004">
    <property type="protein sequence ID" value="KAJ4762668.1"/>
    <property type="molecule type" value="Genomic_DNA"/>
</dbReference>
<dbReference type="GO" id="GO:0016592">
    <property type="term" value="C:mediator complex"/>
    <property type="evidence" value="ECO:0007669"/>
    <property type="project" value="InterPro"/>
</dbReference>
<organism evidence="14 15">
    <name type="scientific">Rhynchospora pubera</name>
    <dbReference type="NCBI Taxonomy" id="906938"/>
    <lineage>
        <taxon>Eukaryota</taxon>
        <taxon>Viridiplantae</taxon>
        <taxon>Streptophyta</taxon>
        <taxon>Embryophyta</taxon>
        <taxon>Tracheophyta</taxon>
        <taxon>Spermatophyta</taxon>
        <taxon>Magnoliopsida</taxon>
        <taxon>Liliopsida</taxon>
        <taxon>Poales</taxon>
        <taxon>Cyperaceae</taxon>
        <taxon>Cyperoideae</taxon>
        <taxon>Rhynchosporeae</taxon>
        <taxon>Rhynchospora</taxon>
    </lineage>
</organism>
<proteinExistence type="inferred from homology"/>
<keyword evidence="5 9" id="KW-0805">Transcription regulation</keyword>
<evidence type="ECO:0000256" key="7">
    <source>
        <dbReference type="ARBA" id="ARBA00023163"/>
    </source>
</evidence>
<comment type="similarity">
    <text evidence="2 9">Belongs to the Mediator complex subunit 13 family.</text>
</comment>
<feature type="domain" description="Mediator complex subunit Med13 N-terminal" evidence="12">
    <location>
        <begin position="2"/>
        <end position="314"/>
    </location>
</feature>
<evidence type="ECO:0000256" key="10">
    <source>
        <dbReference type="SAM" id="MobiDB-lite"/>
    </source>
</evidence>
<evidence type="ECO:0000256" key="5">
    <source>
        <dbReference type="ARBA" id="ARBA00023015"/>
    </source>
</evidence>
<evidence type="ECO:0000256" key="3">
    <source>
        <dbReference type="ARBA" id="ARBA00019618"/>
    </source>
</evidence>
<feature type="compositionally biased region" description="Polar residues" evidence="10">
    <location>
        <begin position="1008"/>
        <end position="1023"/>
    </location>
</feature>
<comment type="subunit">
    <text evidence="9">Component of the Mediator complex.</text>
</comment>
<feature type="compositionally biased region" description="Low complexity" evidence="10">
    <location>
        <begin position="384"/>
        <end position="407"/>
    </location>
</feature>
<evidence type="ECO:0000256" key="6">
    <source>
        <dbReference type="ARBA" id="ARBA00023159"/>
    </source>
</evidence>
<comment type="subcellular location">
    <subcellularLocation>
        <location evidence="1 9">Nucleus</location>
    </subcellularLocation>
</comment>
<dbReference type="InterPro" id="IPR041285">
    <property type="entry name" value="MID_MedPIWI"/>
</dbReference>
<keyword evidence="6 9" id="KW-0010">Activator</keyword>
<feature type="domain" description="Mediator complex subunit Med13 C-terminal" evidence="11">
    <location>
        <begin position="1461"/>
        <end position="1837"/>
    </location>
</feature>
<feature type="region of interest" description="Disordered" evidence="10">
    <location>
        <begin position="675"/>
        <end position="708"/>
    </location>
</feature>
<dbReference type="Proteomes" id="UP001140206">
    <property type="component" value="Chromosome 4"/>
</dbReference>
<evidence type="ECO:0000259" key="12">
    <source>
        <dbReference type="Pfam" id="PF11597"/>
    </source>
</evidence>
<dbReference type="PANTHER" id="PTHR48249:SF3">
    <property type="entry name" value="MEDIATOR OF RNA POLYMERASE II TRANSCRIPTION SUBUNIT 13"/>
    <property type="match status" value="1"/>
</dbReference>
<comment type="caution">
    <text evidence="14">The sequence shown here is derived from an EMBL/GenBank/DDBJ whole genome shotgun (WGS) entry which is preliminary data.</text>
</comment>
<keyword evidence="15" id="KW-1185">Reference proteome</keyword>
<reference evidence="14" key="1">
    <citation type="submission" date="2022-08" db="EMBL/GenBank/DDBJ databases">
        <authorList>
            <person name="Marques A."/>
        </authorList>
    </citation>
    <scope>NUCLEOTIDE SEQUENCE</scope>
    <source>
        <strain evidence="14">RhyPub2mFocal</strain>
        <tissue evidence="14">Leaves</tissue>
    </source>
</reference>
<keyword evidence="4 9" id="KW-0678">Repressor</keyword>
<dbReference type="Pfam" id="PF06333">
    <property type="entry name" value="Med13_C"/>
    <property type="match status" value="1"/>
</dbReference>
<feature type="region of interest" description="Disordered" evidence="10">
    <location>
        <begin position="1590"/>
        <end position="1618"/>
    </location>
</feature>
<feature type="compositionally biased region" description="Polar residues" evidence="10">
    <location>
        <begin position="678"/>
        <end position="695"/>
    </location>
</feature>
<evidence type="ECO:0000256" key="4">
    <source>
        <dbReference type="ARBA" id="ARBA00022491"/>
    </source>
</evidence>
<sequence>MWTNVFRIGELQTISWFQFLPLEPDPNTLPEKSSKAEHKDAANYAVLSAHLQLQNEGYLTTWTNSFVGPWDPSQGVHNPDEKIKLWLFIPGRQSSVVETVQSAVSKLRVAGTGLWLAPGDSEEVALALSQALRNTLERAMRSLSYVRFGDVFTRTSPLGQSERSLRRAQPTVEFIFSATEEAIYVHVIVSAKYIRTLCGDDIEKILIHSSHSANDGLPVIVAPNGMLGRLTGCCPSELVKQVYISKLKSPNGWTTGAPYVTQSPGCQMRGQSFYVEVALGCSSSPCKESKTELIDQAPVVERTFIYPPEAVLVPMMHRAFSRFSSKRFWLQNGTDTSLAASWPFWNFSGASFVEHCLALGSTCHVESSRNSSCLRLRRRRRNTSSSSLTSSISSASSSSSESGPATAGDGGDFDGDADSLATKQTGSNHGNTQEINSQAGKGTDMVQANRMTDPSDINRGNLWAGLDDEGTGLDINILLSEFGDFGGFFENDLMSFGEPPGMEVQVPFSDTNGGEMISTSPSIQPIEMPDQLLSPVISTSFEGTTHLQPVSLIDETRPKFLPESIKETSQIISPIASNQSMVPFSKQHDHLTKAEAFLAFAPEYAAIEFSTASESLASPFSNGYQPTSRKADSSGSSTTNSYVYNATPPPPHPDSSEDKGEASSKLYTLVLSGKKESGQISNKSTNNTEVNSSKSDLPPPVQSGAISLSTSTSLTKKNVNTIESGHFLLPTKMALATDMDCIMYQAAMCRIRHTLISLKSKTPAMASSMFEIKKKENINIPVRIGDMESDLSPHDGSLTSQVGVWRSVGGPKPLKPCGSSLSDESLAVNAHHRQHLLDFLAALGLLVQQSASFVDGALDTSNGEGPYAWLALQEQCRRGFPCEPDAAHAGCGGLLAMCHSVDLAGVDLIDPLAADVTVPSVFSLLQSDIKQALKSAFGNSDGPLPLIDWCKGRAHLGDSGSTGDTYSFLYGGNEARDSSSSVTAGGDSTSPPQSTGTSLTHREGTRTDGLSQRRSSQDTSNSEQEQEKGSSRVKPTLSALPTPSLLVGYQDDWLKASVNCIQLWEKAPLEPYSSPKPVTYYAICPDIELLTTASIDFFQQLGTVYEICKLGTHSSQMSGGQMELSGHKASSSGLFLVEVPQQIKNCRSHLTSVSSISDFFMCLSKGWSVKSFINSLTKVIRDLKFTPNSSLSQKESNGSPCTVVYVVCPFPDPSAVLETLVECSVALGTAVLTPSERERKSMLYSHVLRALNPSTGIDESSSNSNVIMLSGFNLPKVVLQIITVESILRLNNPSFNELSLLKDIAFTVYNKARRVPRSVVSGPTHDPVHSASSFPGRPQMMHHMSQSPMPNLWKDCLVPRMPGSAALNSREPDFDPSMRPVSWGDNSWQSMQRSVADQYSLDDKKYLFEPLFILGEPGSVDHATAVFESNSASKSGIDEGGSDSVMSHPDGLSDHSKAGSASLHCCYGWTEDWRWFVCIWTDSRGELLDSLVFPFGGVSGRQDTKVLQGLFVQVLQQGCQIIAGAASSDNVGPARPRDVIITRLGGFFELECQEWQKAIYSIGGNEVKKWPIQLRRSSPDSSQDTAFIQERNLPSSPSPSSMYGSAMSSKSGFMKGGSTKKQLMGAAQAATVDTSRGSSALHLVQSITLVGVSLDHSLHLILQSELSQYQSGGPASYLEGFSPVKSLSSVSASASYLLIPSPSLRYLSTTPLQLPTCLTSDSPPLAHLLHSKGMAIPLSTGYVVSKSVHPVRKDLSEPVREDWPSVLSVTLVDHYGGGRRGKQGRGFLGGDVASRDNDVEAHAVLETVAAELHSLSWLTVSPVFGDRRSALPFHCDMILRLRRLLHYADRLLSQPVAKAEQV</sequence>
<name>A0AAV8D8T2_9POAL</name>
<gene>
    <name evidence="14" type="ORF">LUZ62_073043</name>
</gene>
<evidence type="ECO:0000256" key="2">
    <source>
        <dbReference type="ARBA" id="ARBA00009354"/>
    </source>
</evidence>
<dbReference type="InterPro" id="IPR051139">
    <property type="entry name" value="Mediator_complx_sub13"/>
</dbReference>
<feature type="region of interest" description="Disordered" evidence="10">
    <location>
        <begin position="1431"/>
        <end position="1451"/>
    </location>
</feature>
<evidence type="ECO:0000313" key="15">
    <source>
        <dbReference type="Proteomes" id="UP001140206"/>
    </source>
</evidence>
<dbReference type="InterPro" id="IPR009401">
    <property type="entry name" value="Med13_C"/>
</dbReference>
<evidence type="ECO:0000256" key="1">
    <source>
        <dbReference type="ARBA" id="ARBA00004123"/>
    </source>
</evidence>
<comment type="function">
    <text evidence="9">Component of the Mediator complex, a coactivator involved in regulated transcription of nearly all RNA polymerase II-dependent genes. Mediator functions as a bridge to convey information from gene-specific regulatory proteins to the basal RNA polymerase II transcription machinery. Mediator is recruited to promoters by direct interactions with regulatory proteins and serves as a scaffold for the assembly of a functional preinitiation complex with RNA polymerase II and the general transcription factors.</text>
</comment>
<evidence type="ECO:0000256" key="9">
    <source>
        <dbReference type="RuleBase" id="RU364134"/>
    </source>
</evidence>
<feature type="region of interest" description="Disordered" evidence="10">
    <location>
        <begin position="1318"/>
        <end position="1346"/>
    </location>
</feature>
<feature type="compositionally biased region" description="Polar residues" evidence="10">
    <location>
        <begin position="618"/>
        <end position="644"/>
    </location>
</feature>
<feature type="domain" description="MID" evidence="13">
    <location>
        <begin position="1076"/>
        <end position="1314"/>
    </location>
</feature>
<feature type="region of interest" description="Disordered" evidence="10">
    <location>
        <begin position="384"/>
        <end position="443"/>
    </location>
</feature>